<keyword evidence="2" id="KW-1185">Reference proteome</keyword>
<proteinExistence type="predicted"/>
<sequence>MSRPPSIDLQMLDDWKGVIDPKTRRTLQNRLNQRAHRRRLKAPKPTKEPVENALLLKDRNTKPANTDTNTIANTHQITFSDLDNLSILGPHAAKSRLTLQHIESLLHAEFLAASPRTDLLLPLKCLNFLRALHANIDVLGYSAAEMHDDALSQFGTAGPVKPDAPLRDVALLPPALRPSPLQRQIPHHPWLDLLPIVRMRENLILAGESYDDVRLCRDLCGYGADSSRKRPGDALGETGVIIWRDPWDPEGWEVTETFLRRWGWVVRGCWDLFRATDRWRAVRGEPPLFRIRSNKQE</sequence>
<dbReference type="CDD" id="cd14688">
    <property type="entry name" value="bZIP_YAP"/>
    <property type="match status" value="1"/>
</dbReference>
<dbReference type="STRING" id="1036612.A0A1L9T417"/>
<dbReference type="Pfam" id="PF11905">
    <property type="entry name" value="DUF3425"/>
    <property type="match status" value="1"/>
</dbReference>
<dbReference type="VEuPathDB" id="FungiDB:ASPSYDRAFT_93921"/>
<dbReference type="Proteomes" id="UP000184356">
    <property type="component" value="Unassembled WGS sequence"/>
</dbReference>
<dbReference type="PANTHER" id="PTHR38116:SF1">
    <property type="entry name" value="BZIP DOMAIN-CONTAINING PROTEIN"/>
    <property type="match status" value="1"/>
</dbReference>
<accession>A0A1L9T417</accession>
<protein>
    <recommendedName>
        <fullName evidence="3">BZIP domain-containing protein</fullName>
    </recommendedName>
</protein>
<dbReference type="PANTHER" id="PTHR38116">
    <property type="entry name" value="CHROMOSOME 7, WHOLE GENOME SHOTGUN SEQUENCE"/>
    <property type="match status" value="1"/>
</dbReference>
<evidence type="ECO:0008006" key="3">
    <source>
        <dbReference type="Google" id="ProtNLM"/>
    </source>
</evidence>
<gene>
    <name evidence="1" type="ORF">ASPSYDRAFT_93921</name>
</gene>
<dbReference type="GeneID" id="63768975"/>
<evidence type="ECO:0000313" key="1">
    <source>
        <dbReference type="EMBL" id="OJJ54158.1"/>
    </source>
</evidence>
<dbReference type="OrthoDB" id="2245989at2759"/>
<reference evidence="2" key="1">
    <citation type="journal article" date="2017" name="Genome Biol.">
        <title>Comparative genomics reveals high biological diversity and specific adaptations in the industrially and medically important fungal genus Aspergillus.</title>
        <authorList>
            <person name="de Vries R.P."/>
            <person name="Riley R."/>
            <person name="Wiebenga A."/>
            <person name="Aguilar-Osorio G."/>
            <person name="Amillis S."/>
            <person name="Uchima C.A."/>
            <person name="Anderluh G."/>
            <person name="Asadollahi M."/>
            <person name="Askin M."/>
            <person name="Barry K."/>
            <person name="Battaglia E."/>
            <person name="Bayram O."/>
            <person name="Benocci T."/>
            <person name="Braus-Stromeyer S.A."/>
            <person name="Caldana C."/>
            <person name="Canovas D."/>
            <person name="Cerqueira G.C."/>
            <person name="Chen F."/>
            <person name="Chen W."/>
            <person name="Choi C."/>
            <person name="Clum A."/>
            <person name="Dos Santos R.A."/>
            <person name="Damasio A.R."/>
            <person name="Diallinas G."/>
            <person name="Emri T."/>
            <person name="Fekete E."/>
            <person name="Flipphi M."/>
            <person name="Freyberg S."/>
            <person name="Gallo A."/>
            <person name="Gournas C."/>
            <person name="Habgood R."/>
            <person name="Hainaut M."/>
            <person name="Harispe M.L."/>
            <person name="Henrissat B."/>
            <person name="Hilden K.S."/>
            <person name="Hope R."/>
            <person name="Hossain A."/>
            <person name="Karabika E."/>
            <person name="Karaffa L."/>
            <person name="Karanyi Z."/>
            <person name="Krasevec N."/>
            <person name="Kuo A."/>
            <person name="Kusch H."/>
            <person name="LaButti K."/>
            <person name="Lagendijk E.L."/>
            <person name="Lapidus A."/>
            <person name="Levasseur A."/>
            <person name="Lindquist E."/>
            <person name="Lipzen A."/>
            <person name="Logrieco A.F."/>
            <person name="MacCabe A."/>
            <person name="Maekelae M.R."/>
            <person name="Malavazi I."/>
            <person name="Melin P."/>
            <person name="Meyer V."/>
            <person name="Mielnichuk N."/>
            <person name="Miskei M."/>
            <person name="Molnar A.P."/>
            <person name="Mule G."/>
            <person name="Ngan C.Y."/>
            <person name="Orejas M."/>
            <person name="Orosz E."/>
            <person name="Ouedraogo J.P."/>
            <person name="Overkamp K.M."/>
            <person name="Park H.-S."/>
            <person name="Perrone G."/>
            <person name="Piumi F."/>
            <person name="Punt P.J."/>
            <person name="Ram A.F."/>
            <person name="Ramon A."/>
            <person name="Rauscher S."/>
            <person name="Record E."/>
            <person name="Riano-Pachon D.M."/>
            <person name="Robert V."/>
            <person name="Roehrig J."/>
            <person name="Ruller R."/>
            <person name="Salamov A."/>
            <person name="Salih N.S."/>
            <person name="Samson R.A."/>
            <person name="Sandor E."/>
            <person name="Sanguinetti M."/>
            <person name="Schuetze T."/>
            <person name="Sepcic K."/>
            <person name="Shelest E."/>
            <person name="Sherlock G."/>
            <person name="Sophianopoulou V."/>
            <person name="Squina F.M."/>
            <person name="Sun H."/>
            <person name="Susca A."/>
            <person name="Todd R.B."/>
            <person name="Tsang A."/>
            <person name="Unkles S.E."/>
            <person name="van de Wiele N."/>
            <person name="van Rossen-Uffink D."/>
            <person name="Oliveira J.V."/>
            <person name="Vesth T.C."/>
            <person name="Visser J."/>
            <person name="Yu J.-H."/>
            <person name="Zhou M."/>
            <person name="Andersen M.R."/>
            <person name="Archer D.B."/>
            <person name="Baker S.E."/>
            <person name="Benoit I."/>
            <person name="Brakhage A.A."/>
            <person name="Braus G.H."/>
            <person name="Fischer R."/>
            <person name="Frisvad J.C."/>
            <person name="Goldman G.H."/>
            <person name="Houbraken J."/>
            <person name="Oakley B."/>
            <person name="Pocsi I."/>
            <person name="Scazzocchio C."/>
            <person name="Seiboth B."/>
            <person name="vanKuyk P.A."/>
            <person name="Wortman J."/>
            <person name="Dyer P.S."/>
            <person name="Grigoriev I.V."/>
        </authorList>
    </citation>
    <scope>NUCLEOTIDE SEQUENCE [LARGE SCALE GENOMIC DNA]</scope>
    <source>
        <strain evidence="2">CBS 593.65</strain>
    </source>
</reference>
<dbReference type="EMBL" id="KV878595">
    <property type="protein sequence ID" value="OJJ54158.1"/>
    <property type="molecule type" value="Genomic_DNA"/>
</dbReference>
<organism evidence="1 2">
    <name type="scientific">Aspergillus sydowii CBS 593.65</name>
    <dbReference type="NCBI Taxonomy" id="1036612"/>
    <lineage>
        <taxon>Eukaryota</taxon>
        <taxon>Fungi</taxon>
        <taxon>Dikarya</taxon>
        <taxon>Ascomycota</taxon>
        <taxon>Pezizomycotina</taxon>
        <taxon>Eurotiomycetes</taxon>
        <taxon>Eurotiomycetidae</taxon>
        <taxon>Eurotiales</taxon>
        <taxon>Aspergillaceae</taxon>
        <taxon>Aspergillus</taxon>
        <taxon>Aspergillus subgen. Nidulantes</taxon>
    </lineage>
</organism>
<dbReference type="RefSeq" id="XP_040697964.1">
    <property type="nucleotide sequence ID" value="XM_040852902.1"/>
</dbReference>
<name>A0A1L9T417_9EURO</name>
<dbReference type="AlphaFoldDB" id="A0A1L9T417"/>
<evidence type="ECO:0000313" key="2">
    <source>
        <dbReference type="Proteomes" id="UP000184356"/>
    </source>
</evidence>
<dbReference type="InterPro" id="IPR021833">
    <property type="entry name" value="DUF3425"/>
</dbReference>